<keyword evidence="1" id="KW-0812">Transmembrane</keyword>
<organism evidence="2">
    <name type="scientific">bioreactor metagenome</name>
    <dbReference type="NCBI Taxonomy" id="1076179"/>
    <lineage>
        <taxon>unclassified sequences</taxon>
        <taxon>metagenomes</taxon>
        <taxon>ecological metagenomes</taxon>
    </lineage>
</organism>
<accession>A0A645GWG8</accession>
<evidence type="ECO:0000256" key="1">
    <source>
        <dbReference type="SAM" id="Phobius"/>
    </source>
</evidence>
<gene>
    <name evidence="2" type="ORF">SDC9_178715</name>
</gene>
<feature type="transmembrane region" description="Helical" evidence="1">
    <location>
        <begin position="77"/>
        <end position="95"/>
    </location>
</feature>
<proteinExistence type="predicted"/>
<evidence type="ECO:0000313" key="2">
    <source>
        <dbReference type="EMBL" id="MPN31241.1"/>
    </source>
</evidence>
<protein>
    <submittedName>
        <fullName evidence="2">Uncharacterized protein</fullName>
    </submittedName>
</protein>
<dbReference type="EMBL" id="VSSQ01082700">
    <property type="protein sequence ID" value="MPN31241.1"/>
    <property type="molecule type" value="Genomic_DNA"/>
</dbReference>
<dbReference type="AlphaFoldDB" id="A0A645GWG8"/>
<keyword evidence="1" id="KW-1133">Transmembrane helix</keyword>
<keyword evidence="1" id="KW-0472">Membrane</keyword>
<reference evidence="2" key="1">
    <citation type="submission" date="2019-08" db="EMBL/GenBank/DDBJ databases">
        <authorList>
            <person name="Kucharzyk K."/>
            <person name="Murdoch R.W."/>
            <person name="Higgins S."/>
            <person name="Loffler F."/>
        </authorList>
    </citation>
    <scope>NUCLEOTIDE SEQUENCE</scope>
</reference>
<comment type="caution">
    <text evidence="2">The sequence shown here is derived from an EMBL/GenBank/DDBJ whole genome shotgun (WGS) entry which is preliminary data.</text>
</comment>
<sequence length="111" mass="12162">MDVLQGNDPLPAALRLGEFEIELWTILFRGFNPVHALDLFELGLSLCGLGILGPETVDEIHQTPDFALLMFINGQELLFVGLALFQVIVVIAAVTNEFALADFNHAADQLI</sequence>
<name>A0A645GWG8_9ZZZZ</name>